<dbReference type="PANTHER" id="PTHR14205">
    <property type="entry name" value="WD-REPEAT PROTEIN"/>
    <property type="match status" value="1"/>
</dbReference>
<gene>
    <name evidence="7" type="ORF">LdCL_150007500</name>
</gene>
<name>A0A3Q8IA26_LEIDO</name>
<feature type="domain" description="EIPR1-like beta-propeller" evidence="6">
    <location>
        <begin position="1"/>
        <end position="281"/>
    </location>
</feature>
<evidence type="ECO:0000313" key="8">
    <source>
        <dbReference type="Proteomes" id="UP000274082"/>
    </source>
</evidence>
<evidence type="ECO:0000256" key="3">
    <source>
        <dbReference type="ARBA" id="ARBA00022737"/>
    </source>
</evidence>
<evidence type="ECO:0000256" key="2">
    <source>
        <dbReference type="ARBA" id="ARBA00022574"/>
    </source>
</evidence>
<evidence type="ECO:0000256" key="4">
    <source>
        <dbReference type="ARBA" id="ARBA00022980"/>
    </source>
</evidence>
<protein>
    <submittedName>
        <fullName evidence="7">WD domain, G-beta repeat, putative</fullName>
    </submittedName>
</protein>
<dbReference type="SMART" id="SM00320">
    <property type="entry name" value="WD40"/>
    <property type="match status" value="5"/>
</dbReference>
<dbReference type="PROSITE" id="PS50294">
    <property type="entry name" value="WD_REPEATS_REGION"/>
    <property type="match status" value="1"/>
</dbReference>
<dbReference type="GO" id="GO:0005840">
    <property type="term" value="C:ribosome"/>
    <property type="evidence" value="ECO:0007669"/>
    <property type="project" value="UniProtKB-KW"/>
</dbReference>
<keyword evidence="4" id="KW-0687">Ribonucleoprotein</keyword>
<dbReference type="Proteomes" id="UP000274082">
    <property type="component" value="Chromosome 15"/>
</dbReference>
<evidence type="ECO:0000259" key="6">
    <source>
        <dbReference type="Pfam" id="PF23609"/>
    </source>
</evidence>
<evidence type="ECO:0000256" key="1">
    <source>
        <dbReference type="ARBA" id="ARBA00005672"/>
    </source>
</evidence>
<dbReference type="PANTHER" id="PTHR14205:SF15">
    <property type="entry name" value="EARP AND GARP COMPLEX-INTERACTING PROTEIN 1"/>
    <property type="match status" value="1"/>
</dbReference>
<dbReference type="InterPro" id="IPR040323">
    <property type="entry name" value="EIPR1"/>
</dbReference>
<feature type="repeat" description="WD" evidence="5">
    <location>
        <begin position="249"/>
        <end position="291"/>
    </location>
</feature>
<organism evidence="7 8">
    <name type="scientific">Leishmania donovani</name>
    <dbReference type="NCBI Taxonomy" id="5661"/>
    <lineage>
        <taxon>Eukaryota</taxon>
        <taxon>Discoba</taxon>
        <taxon>Euglenozoa</taxon>
        <taxon>Kinetoplastea</taxon>
        <taxon>Metakinetoplastina</taxon>
        <taxon>Trypanosomatida</taxon>
        <taxon>Trypanosomatidae</taxon>
        <taxon>Leishmaniinae</taxon>
        <taxon>Leishmania</taxon>
    </lineage>
</organism>
<dbReference type="OrthoDB" id="196957at2759"/>
<keyword evidence="2 5" id="KW-0853">WD repeat</keyword>
<dbReference type="VEuPathDB" id="TriTrypDB:LdBPK_150260.1"/>
<dbReference type="VEuPathDB" id="TriTrypDB:LdCL_150007500"/>
<dbReference type="SUPFAM" id="SSF101908">
    <property type="entry name" value="Putative isomerase YbhE"/>
    <property type="match status" value="1"/>
</dbReference>
<keyword evidence="8" id="KW-1185">Reference proteome</keyword>
<dbReference type="InterPro" id="IPR015943">
    <property type="entry name" value="WD40/YVTN_repeat-like_dom_sf"/>
</dbReference>
<evidence type="ECO:0000313" key="7">
    <source>
        <dbReference type="EMBL" id="AYU77437.1"/>
    </source>
</evidence>
<dbReference type="VEuPathDB" id="TriTrypDB:LDHU3_15.0350"/>
<dbReference type="EMBL" id="CP029514">
    <property type="protein sequence ID" value="AYU77437.1"/>
    <property type="molecule type" value="Genomic_DNA"/>
</dbReference>
<dbReference type="AlphaFoldDB" id="A0A3Q8IA26"/>
<dbReference type="Pfam" id="PF00400">
    <property type="entry name" value="WD40"/>
    <property type="match status" value="1"/>
</dbReference>
<dbReference type="Gene3D" id="2.130.10.10">
    <property type="entry name" value="YVTN repeat-like/Quinoprotein amine dehydrogenase"/>
    <property type="match status" value="1"/>
</dbReference>
<comment type="similarity">
    <text evidence="1">Belongs to the WD repeat EIPR1 family.</text>
</comment>
<evidence type="ECO:0000256" key="5">
    <source>
        <dbReference type="PROSITE-ProRule" id="PRU00221"/>
    </source>
</evidence>
<dbReference type="InterPro" id="IPR019775">
    <property type="entry name" value="WD40_repeat_CS"/>
</dbReference>
<dbReference type="FunFam" id="2.130.10.10:FF:001951">
    <property type="entry name" value="WD_domain_-_G-beta_repeat_-_putative"/>
    <property type="match status" value="1"/>
</dbReference>
<proteinExistence type="inferred from homology"/>
<dbReference type="PROSITE" id="PS00678">
    <property type="entry name" value="WD_REPEATS_1"/>
    <property type="match status" value="1"/>
</dbReference>
<dbReference type="Pfam" id="PF23609">
    <property type="entry name" value="Beta-prop_EIPR1"/>
    <property type="match status" value="1"/>
</dbReference>
<accession>A0A3Q8IA26</accession>
<sequence>MSSASAYGLDGQARSLCSLYHPSLNSQECHRFLIGTANPSVENKIHLIEYQDDTKSLECATVWSHNDPVMGLWCSPSLSADSLLAVSSLQKLEVFQISENVLSEPKCIATMNKSYSCVLWDLGGLQREFRAVHQNTLITVLLSSSKLGSETVNYTSSGGAIRCAALAPYDPNLCLISCDSDGLQLVDLRSKKASSFAATKYSHGFGYTTAVDFDRLKPGQFLSAGTDGYVYIHDIRYNASCSLAMLRHMKAHEHAVQSCLFNSFRDELVLSCSSDETVKLWDVEQNNEPKCLRRLADYGDSVVALCWSGNSPWVFAGLSFNGKLLVDTVPNEKKMSILLDEKKWCET</sequence>
<dbReference type="InterPro" id="IPR059104">
    <property type="entry name" value="Beta-prop_EIPR1-like"/>
</dbReference>
<dbReference type="GO" id="GO:0016567">
    <property type="term" value="P:protein ubiquitination"/>
    <property type="evidence" value="ECO:0007669"/>
    <property type="project" value="TreeGrafter"/>
</dbReference>
<dbReference type="PROSITE" id="PS50082">
    <property type="entry name" value="WD_REPEATS_2"/>
    <property type="match status" value="1"/>
</dbReference>
<keyword evidence="3" id="KW-0677">Repeat</keyword>
<keyword evidence="4" id="KW-0689">Ribosomal protein</keyword>
<reference evidence="7 8" key="1">
    <citation type="journal article" date="2018" name="Sci. Rep.">
        <title>A complete Leishmania donovani reference genome identifies novel genetic variations associated with virulence.</title>
        <authorList>
            <person name="Lypaczewski P."/>
            <person name="Hoshizaki J."/>
            <person name="Zhang W.-W."/>
            <person name="McCall L.-I."/>
            <person name="Torcivia-Rodriguez J."/>
            <person name="Simonyan V."/>
            <person name="Kaur A."/>
            <person name="Dewar K."/>
            <person name="Matlashewski G."/>
        </authorList>
    </citation>
    <scope>NUCLEOTIDE SEQUENCE [LARGE SCALE GENOMIC DNA]</scope>
    <source>
        <strain evidence="7 8">LdCL</strain>
    </source>
</reference>
<dbReference type="InterPro" id="IPR001680">
    <property type="entry name" value="WD40_rpt"/>
</dbReference>